<evidence type="ECO:0000313" key="2">
    <source>
        <dbReference type="EMBL" id="MBI4210505.1"/>
    </source>
</evidence>
<feature type="transmembrane region" description="Helical" evidence="1">
    <location>
        <begin position="12"/>
        <end position="32"/>
    </location>
</feature>
<feature type="transmembrane region" description="Helical" evidence="1">
    <location>
        <begin position="68"/>
        <end position="85"/>
    </location>
</feature>
<proteinExistence type="predicted"/>
<keyword evidence="1" id="KW-0472">Membrane</keyword>
<keyword evidence="1" id="KW-0812">Transmembrane</keyword>
<gene>
    <name evidence="2" type="ORF">HY544_03305</name>
</gene>
<evidence type="ECO:0000256" key="1">
    <source>
        <dbReference type="SAM" id="Phobius"/>
    </source>
</evidence>
<comment type="caution">
    <text evidence="2">The sequence shown here is derived from an EMBL/GenBank/DDBJ whole genome shotgun (WGS) entry which is preliminary data.</text>
</comment>
<evidence type="ECO:0000313" key="3">
    <source>
        <dbReference type="Proteomes" id="UP000732298"/>
    </source>
</evidence>
<keyword evidence="1" id="KW-1133">Transmembrane helix</keyword>
<accession>A0A8T3YKF4</accession>
<name>A0A8T3YKF4_9ARCH</name>
<sequence>MGNFVKDGSIFTIAAIVFFVTIDAFVINGLLATTDYGSSGFPLKYYEGWGPCQPGAADGCTRSSTANMALNIIIAIAIGFGISYAKNRKDLA</sequence>
<reference evidence="2" key="1">
    <citation type="submission" date="2020-07" db="EMBL/GenBank/DDBJ databases">
        <title>Huge and variable diversity of episymbiotic CPR bacteria and DPANN archaea in groundwater ecosystems.</title>
        <authorList>
            <person name="He C.Y."/>
            <person name="Keren R."/>
            <person name="Whittaker M."/>
            <person name="Farag I.F."/>
            <person name="Doudna J."/>
            <person name="Cate J.H.D."/>
            <person name="Banfield J.F."/>
        </authorList>
    </citation>
    <scope>NUCLEOTIDE SEQUENCE</scope>
    <source>
        <strain evidence="2">NC_groundwater_1296_Ag_S-0.2um_52_80</strain>
    </source>
</reference>
<organism evidence="2 3">
    <name type="scientific">Candidatus Iainarchaeum sp</name>
    <dbReference type="NCBI Taxonomy" id="3101447"/>
    <lineage>
        <taxon>Archaea</taxon>
        <taxon>Candidatus Iainarchaeota</taxon>
        <taxon>Candidatus Iainarchaeia</taxon>
        <taxon>Candidatus Iainarchaeales</taxon>
        <taxon>Candidatus Iainarchaeaceae</taxon>
        <taxon>Candidatus Iainarchaeum</taxon>
    </lineage>
</organism>
<dbReference type="AlphaFoldDB" id="A0A8T3YKF4"/>
<protein>
    <submittedName>
        <fullName evidence="2">Uncharacterized protein</fullName>
    </submittedName>
</protein>
<dbReference type="EMBL" id="JACQPB010000034">
    <property type="protein sequence ID" value="MBI4210505.1"/>
    <property type="molecule type" value="Genomic_DNA"/>
</dbReference>
<dbReference type="Proteomes" id="UP000732298">
    <property type="component" value="Unassembled WGS sequence"/>
</dbReference>